<reference evidence="3 5" key="2">
    <citation type="journal article" date="2013" name="Nature">
        <title>Insights into bilaterian evolution from three spiralian genomes.</title>
        <authorList>
            <person name="Simakov O."/>
            <person name="Marletaz F."/>
            <person name="Cho S.J."/>
            <person name="Edsinger-Gonzales E."/>
            <person name="Havlak P."/>
            <person name="Hellsten U."/>
            <person name="Kuo D.H."/>
            <person name="Larsson T."/>
            <person name="Lv J."/>
            <person name="Arendt D."/>
            <person name="Savage R."/>
            <person name="Osoegawa K."/>
            <person name="de Jong P."/>
            <person name="Grimwood J."/>
            <person name="Chapman J.A."/>
            <person name="Shapiro H."/>
            <person name="Aerts A."/>
            <person name="Otillar R.P."/>
            <person name="Terry A.Y."/>
            <person name="Boore J.L."/>
            <person name="Grigoriev I.V."/>
            <person name="Lindberg D.R."/>
            <person name="Seaver E.C."/>
            <person name="Weisblat D.A."/>
            <person name="Putnam N.H."/>
            <person name="Rokhsar D.S."/>
        </authorList>
    </citation>
    <scope>NUCLEOTIDE SEQUENCE</scope>
    <source>
        <strain evidence="3 5">I ESC-2004</strain>
    </source>
</reference>
<protein>
    <submittedName>
        <fullName evidence="3 4">Uncharacterized protein</fullName>
    </submittedName>
</protein>
<feature type="region of interest" description="Disordered" evidence="1">
    <location>
        <begin position="1243"/>
        <end position="1271"/>
    </location>
</feature>
<dbReference type="EnsemblMetazoa" id="CapteT187510">
    <property type="protein sequence ID" value="CapteP187510"/>
    <property type="gene ID" value="CapteG187510"/>
</dbReference>
<dbReference type="EMBL" id="AMQN01011962">
    <property type="status" value="NOT_ANNOTATED_CDS"/>
    <property type="molecule type" value="Genomic_DNA"/>
</dbReference>
<keyword evidence="2" id="KW-0472">Membrane</keyword>
<feature type="region of interest" description="Disordered" evidence="1">
    <location>
        <begin position="411"/>
        <end position="436"/>
    </location>
</feature>
<keyword evidence="5" id="KW-1185">Reference proteome</keyword>
<organism evidence="3">
    <name type="scientific">Capitella teleta</name>
    <name type="common">Polychaete worm</name>
    <dbReference type="NCBI Taxonomy" id="283909"/>
    <lineage>
        <taxon>Eukaryota</taxon>
        <taxon>Metazoa</taxon>
        <taxon>Spiralia</taxon>
        <taxon>Lophotrochozoa</taxon>
        <taxon>Annelida</taxon>
        <taxon>Polychaeta</taxon>
        <taxon>Sedentaria</taxon>
        <taxon>Scolecida</taxon>
        <taxon>Capitellidae</taxon>
        <taxon>Capitella</taxon>
    </lineage>
</organism>
<keyword evidence="2" id="KW-1133">Transmembrane helix</keyword>
<name>R7TUN1_CAPTE</name>
<evidence type="ECO:0000256" key="2">
    <source>
        <dbReference type="SAM" id="Phobius"/>
    </source>
</evidence>
<feature type="compositionally biased region" description="Acidic residues" evidence="1">
    <location>
        <begin position="416"/>
        <end position="425"/>
    </location>
</feature>
<dbReference type="HOGENOM" id="CLU_244438_0_0_1"/>
<evidence type="ECO:0000313" key="5">
    <source>
        <dbReference type="Proteomes" id="UP000014760"/>
    </source>
</evidence>
<dbReference type="Proteomes" id="UP000014760">
    <property type="component" value="Unassembled WGS sequence"/>
</dbReference>
<sequence length="1597" mass="182381">MLLLKRFPSTLIIILLFFFMGKHRVVFAKIPSSGQFTVLRPGWGVVFERVSQVVDIGGSGTHFHLWSLKIPNLMPFQLPTINCIELERSHRNSNPALNELCEDMNRNIEETSLIVFEIIARARIDFFNTLEAIPDTENPEKLRQHQSPSADFDFDFNSNVKSKRKKKRKKRAVVLALVLVGAAIFTAFQTFSNAPSAETVRRLSQGADLAQTATEINTEGINKLNGHMISVYTGFKSRIDNQVEILSELGGGLRQVQDDMVATMKRFNNHLQALDERLRDLNRIKTILMSRVLPMLHQVRHIAHRIEDHYELWSASLLTLSRGYLPSGIISREQVNEILQTLVTQTTTHQQTPVTLDVNAYYNMKRVLATRYGNERLLIGLEIPMRRSSGGSMKLWRVLTFPVELNAGLKEPDAATQEDDDDDDLGGGGGGGGGRGVGQSLVTNLPDFIAFSDTGEEYIEMSLADYAGCSENIINGKQTCGRSVKIVSNARFTPSCAYAIFNDATVKAREVCEIAYEPTRPSHGSARQLGKDDTFLMVADPGDTTWRIYCPEIQHGETMFLLPTCSLCRVKIPCDCSLMGASFVVPKRITGCLSADLQDDRILPAVTEIHRNILPVIEERSRRHQRLSLVRSFESRVDELYPFVEIEPVVFHVEDKIPVFLSREEKFQSDYKKIRAQIELNHSLYKDRFDEAFAVSSNLSDATAIVTQMGAWESKTSVLKLTATQFLSPLFGFNLLSPNEALGKFDAFIATLKKWEKELLEDKRLFLDIAFRRHGDPKFHNNSLTAIMARSAHYAASRIVDRHLKILTKLRPEIMKKHDDDDDDDDNIGIPSSENEIEYAQRVMRPEMEFYHSSFFTPTVADLPNIIIREAFTRHLQRLSPPPSPKEQRQEEEEEEEEAYFIIHSRDKHVDRLLKYLVELYTFPVVPCEMLGVLLPTLIAENHAAVLQYTDPGLDNKIHYPDSSPALPRCCILCRLENLRAGYVDRIEQSKRAPCFCTTRSVVGCTQYKEVLEAKFFEALTTTAGTMRSRWLFLRHPKSSSSSSTHHPCDCPSHRELELLTTELQQKIVVEFNTAVKRILCERLRVSIVPNSLFISLMRPSFFIQRMGLLPLAAQQGVSRTEWASLFAFLFRLLIPERIAPLARRRCEELLCEYIVVFHGEALYFNEWTPFWHDDHIIQLLGKKDVIFSKEEKNGGEMKTKTKKKRIYSCKKMKKIEKHKEEKVKKVKKDTEKYMETNNVFFNDADDVNDDNNNDDDDDDDDSDDDDDEDFDELSIMGDASDLQRIILTQDFWIFASVTSFIEDGLQSMKMERLLKELIFWYKHKLLNSACLHKTMINSGRMPCRLALIMAALHEEMMIPRFGIEQARIRRRKDYLFSTFSLKKPPRKHKFYTTFEEEGITSYLMYFADAKETKSITEWDYLGLLERTSYLDKCCYYDTRTEIGKVVLHGLPFGTTLAMMNRGGFPVCAAASSSFTSLDSGFPVVVHAAAAVHTAVSRINQFLSPFSQSTTSSSIWVAPLATTVKPVKLEEEEEEKENEEEKNNDDDDEEEKEEEGEDEKLEPVNPSLDLEKFVKIQDNATNDILLWVFAQLCISQV</sequence>
<proteinExistence type="predicted"/>
<accession>R7TUN1</accession>
<gene>
    <name evidence="3" type="ORF">CAPTEDRAFT_187510</name>
</gene>
<dbReference type="EMBL" id="KB309212">
    <property type="protein sequence ID" value="ELT95181.1"/>
    <property type="molecule type" value="Genomic_DNA"/>
</dbReference>
<evidence type="ECO:0000313" key="4">
    <source>
        <dbReference type="EnsemblMetazoa" id="CapteP187510"/>
    </source>
</evidence>
<feature type="region of interest" description="Disordered" evidence="1">
    <location>
        <begin position="1526"/>
        <end position="1565"/>
    </location>
</feature>
<feature type="compositionally biased region" description="Acidic residues" evidence="1">
    <location>
        <begin position="1530"/>
        <end position="1560"/>
    </location>
</feature>
<feature type="transmembrane region" description="Helical" evidence="2">
    <location>
        <begin position="6"/>
        <end position="21"/>
    </location>
</feature>
<feature type="compositionally biased region" description="Gly residues" evidence="1">
    <location>
        <begin position="426"/>
        <end position="436"/>
    </location>
</feature>
<feature type="compositionally biased region" description="Acidic residues" evidence="1">
    <location>
        <begin position="1244"/>
        <end position="1271"/>
    </location>
</feature>
<evidence type="ECO:0000313" key="3">
    <source>
        <dbReference type="EMBL" id="ELT95181.1"/>
    </source>
</evidence>
<evidence type="ECO:0000256" key="1">
    <source>
        <dbReference type="SAM" id="MobiDB-lite"/>
    </source>
</evidence>
<keyword evidence="2" id="KW-0812">Transmembrane</keyword>
<feature type="transmembrane region" description="Helical" evidence="2">
    <location>
        <begin position="172"/>
        <end position="191"/>
    </location>
</feature>
<reference evidence="4" key="3">
    <citation type="submission" date="2015-06" db="UniProtKB">
        <authorList>
            <consortium name="EnsemblMetazoa"/>
        </authorList>
    </citation>
    <scope>IDENTIFICATION</scope>
</reference>
<reference evidence="5" key="1">
    <citation type="submission" date="2012-12" db="EMBL/GenBank/DDBJ databases">
        <authorList>
            <person name="Hellsten U."/>
            <person name="Grimwood J."/>
            <person name="Chapman J.A."/>
            <person name="Shapiro H."/>
            <person name="Aerts A."/>
            <person name="Otillar R.P."/>
            <person name="Terry A.Y."/>
            <person name="Boore J.L."/>
            <person name="Simakov O."/>
            <person name="Marletaz F."/>
            <person name="Cho S.-J."/>
            <person name="Edsinger-Gonzales E."/>
            <person name="Havlak P."/>
            <person name="Kuo D.-H."/>
            <person name="Larsson T."/>
            <person name="Lv J."/>
            <person name="Arendt D."/>
            <person name="Savage R."/>
            <person name="Osoegawa K."/>
            <person name="de Jong P."/>
            <person name="Lindberg D.R."/>
            <person name="Seaver E.C."/>
            <person name="Weisblat D.A."/>
            <person name="Putnam N.H."/>
            <person name="Grigoriev I.V."/>
            <person name="Rokhsar D.S."/>
        </authorList>
    </citation>
    <scope>NUCLEOTIDE SEQUENCE</scope>
    <source>
        <strain evidence="5">I ESC-2004</strain>
    </source>
</reference>